<dbReference type="Proteomes" id="UP000255201">
    <property type="component" value="Unassembled WGS sequence"/>
</dbReference>
<name>A0A376K2L8_ECOLX</name>
<proteinExistence type="predicted"/>
<feature type="region of interest" description="Disordered" evidence="1">
    <location>
        <begin position="1"/>
        <end position="23"/>
    </location>
</feature>
<dbReference type="SUPFAM" id="SSF53448">
    <property type="entry name" value="Nucleotide-diphospho-sugar transferases"/>
    <property type="match status" value="1"/>
</dbReference>
<dbReference type="PANTHER" id="PTHR22916">
    <property type="entry name" value="GLYCOSYLTRANSFERASE"/>
    <property type="match status" value="1"/>
</dbReference>
<organism evidence="3 4">
    <name type="scientific">Escherichia coli</name>
    <dbReference type="NCBI Taxonomy" id="562"/>
    <lineage>
        <taxon>Bacteria</taxon>
        <taxon>Pseudomonadati</taxon>
        <taxon>Pseudomonadota</taxon>
        <taxon>Gammaproteobacteria</taxon>
        <taxon>Enterobacterales</taxon>
        <taxon>Enterobacteriaceae</taxon>
        <taxon>Escherichia</taxon>
    </lineage>
</organism>
<sequence length="257" mass="29916">MRGKARTAPLTHQINPLTHPNTMPTPTIIKTLATHREKPFVSVVTPTWNRGAFLPYLLYMYRYQDYPADRRELIILDDSPQSHQHIIDRLTNGTPESFNIRYIHHPEKLLLGKKRNMLNELARGEYILCMDDDDYYPADKISYAIAMMQKHRALISGSDQIPIWYSHINRIFQSRSFGSHNILNGTFCYHRNYLKKHRYDDDCNLGEEKSFTNNFSVNPLQLPGERTILCISHSHNTFDKDFILGASTPVNKARKII</sequence>
<feature type="domain" description="Glycosyltransferase 2-like" evidence="2">
    <location>
        <begin position="42"/>
        <end position="157"/>
    </location>
</feature>
<protein>
    <submittedName>
        <fullName evidence="3">Putative glysosyltransferase</fullName>
    </submittedName>
</protein>
<feature type="compositionally biased region" description="Polar residues" evidence="1">
    <location>
        <begin position="10"/>
        <end position="23"/>
    </location>
</feature>
<dbReference type="CDD" id="cd00761">
    <property type="entry name" value="Glyco_tranf_GTA_type"/>
    <property type="match status" value="1"/>
</dbReference>
<gene>
    <name evidence="3" type="ORF">NCTC10764_05571</name>
</gene>
<dbReference type="AlphaFoldDB" id="A0A376K2L8"/>
<dbReference type="InterPro" id="IPR029044">
    <property type="entry name" value="Nucleotide-diphossugar_trans"/>
</dbReference>
<evidence type="ECO:0000259" key="2">
    <source>
        <dbReference type="Pfam" id="PF00535"/>
    </source>
</evidence>
<dbReference type="Gene3D" id="3.90.550.10">
    <property type="entry name" value="Spore Coat Polysaccharide Biosynthesis Protein SpsA, Chain A"/>
    <property type="match status" value="1"/>
</dbReference>
<evidence type="ECO:0000313" key="3">
    <source>
        <dbReference type="EMBL" id="STE76974.1"/>
    </source>
</evidence>
<accession>A0A376K2L8</accession>
<keyword evidence="3" id="KW-0808">Transferase</keyword>
<dbReference type="InterPro" id="IPR001173">
    <property type="entry name" value="Glyco_trans_2-like"/>
</dbReference>
<dbReference type="Pfam" id="PF00535">
    <property type="entry name" value="Glycos_transf_2"/>
    <property type="match status" value="1"/>
</dbReference>
<dbReference type="PANTHER" id="PTHR22916:SF3">
    <property type="entry name" value="UDP-GLCNAC:BETAGAL BETA-1,3-N-ACETYLGLUCOSAMINYLTRANSFERASE-LIKE PROTEIN 1"/>
    <property type="match status" value="1"/>
</dbReference>
<dbReference type="GO" id="GO:0016758">
    <property type="term" value="F:hexosyltransferase activity"/>
    <property type="evidence" value="ECO:0007669"/>
    <property type="project" value="UniProtKB-ARBA"/>
</dbReference>
<dbReference type="EMBL" id="UFZL01000003">
    <property type="protein sequence ID" value="STE76974.1"/>
    <property type="molecule type" value="Genomic_DNA"/>
</dbReference>
<evidence type="ECO:0000256" key="1">
    <source>
        <dbReference type="SAM" id="MobiDB-lite"/>
    </source>
</evidence>
<evidence type="ECO:0000313" key="4">
    <source>
        <dbReference type="Proteomes" id="UP000255201"/>
    </source>
</evidence>
<reference evidence="3 4" key="1">
    <citation type="submission" date="2018-06" db="EMBL/GenBank/DDBJ databases">
        <authorList>
            <consortium name="Pathogen Informatics"/>
            <person name="Doyle S."/>
        </authorList>
    </citation>
    <scope>NUCLEOTIDE SEQUENCE [LARGE SCALE GENOMIC DNA]</scope>
    <source>
        <strain evidence="3 4">NCTC10764</strain>
    </source>
</reference>